<dbReference type="SUPFAM" id="SSF144091">
    <property type="entry name" value="Rhomboid-like"/>
    <property type="match status" value="1"/>
</dbReference>
<organism evidence="7 8">
    <name type="scientific">Aplosporella prunicola CBS 121167</name>
    <dbReference type="NCBI Taxonomy" id="1176127"/>
    <lineage>
        <taxon>Eukaryota</taxon>
        <taxon>Fungi</taxon>
        <taxon>Dikarya</taxon>
        <taxon>Ascomycota</taxon>
        <taxon>Pezizomycotina</taxon>
        <taxon>Dothideomycetes</taxon>
        <taxon>Dothideomycetes incertae sedis</taxon>
        <taxon>Botryosphaeriales</taxon>
        <taxon>Aplosporellaceae</taxon>
        <taxon>Aplosporella</taxon>
    </lineage>
</organism>
<feature type="compositionally biased region" description="Gly residues" evidence="5">
    <location>
        <begin position="303"/>
        <end position="315"/>
    </location>
</feature>
<gene>
    <name evidence="7" type="ORF">K452DRAFT_235437</name>
</gene>
<protein>
    <recommendedName>
        <fullName evidence="9">Peptidase S54 rhomboid domain-containing protein</fullName>
    </recommendedName>
</protein>
<feature type="region of interest" description="Disordered" evidence="5">
    <location>
        <begin position="245"/>
        <end position="272"/>
    </location>
</feature>
<keyword evidence="3 6" id="KW-1133">Transmembrane helix</keyword>
<feature type="compositionally biased region" description="Low complexity" evidence="5">
    <location>
        <begin position="245"/>
        <end position="259"/>
    </location>
</feature>
<dbReference type="PANTHER" id="PTHR43066:SF21">
    <property type="entry name" value="UBIQUITIN-ASSOCIATED DOMAIN-CONTAINING PROTEIN 2"/>
    <property type="match status" value="1"/>
</dbReference>
<feature type="transmembrane region" description="Helical" evidence="6">
    <location>
        <begin position="55"/>
        <end position="76"/>
    </location>
</feature>
<proteinExistence type="predicted"/>
<evidence type="ECO:0000313" key="7">
    <source>
        <dbReference type="EMBL" id="KAF2137649.1"/>
    </source>
</evidence>
<evidence type="ECO:0000256" key="2">
    <source>
        <dbReference type="ARBA" id="ARBA00022692"/>
    </source>
</evidence>
<feature type="transmembrane region" description="Helical" evidence="6">
    <location>
        <begin position="88"/>
        <end position="111"/>
    </location>
</feature>
<name>A0A6A6B0E0_9PEZI</name>
<keyword evidence="2 6" id="KW-0812">Transmembrane</keyword>
<dbReference type="RefSeq" id="XP_033393364.1">
    <property type="nucleotide sequence ID" value="XM_033537436.1"/>
</dbReference>
<accession>A0A6A6B0E0</accession>
<dbReference type="InterPro" id="IPR035952">
    <property type="entry name" value="Rhomboid-like_sf"/>
</dbReference>
<dbReference type="PANTHER" id="PTHR43066">
    <property type="entry name" value="RHOMBOID-RELATED PROTEIN"/>
    <property type="match status" value="1"/>
</dbReference>
<evidence type="ECO:0000256" key="5">
    <source>
        <dbReference type="SAM" id="MobiDB-lite"/>
    </source>
</evidence>
<keyword evidence="4 6" id="KW-0472">Membrane</keyword>
<feature type="transmembrane region" description="Helical" evidence="6">
    <location>
        <begin position="12"/>
        <end position="35"/>
    </location>
</feature>
<feature type="region of interest" description="Disordered" evidence="5">
    <location>
        <begin position="155"/>
        <end position="178"/>
    </location>
</feature>
<evidence type="ECO:0000256" key="1">
    <source>
        <dbReference type="ARBA" id="ARBA00004141"/>
    </source>
</evidence>
<dbReference type="OrthoDB" id="272778at2759"/>
<feature type="transmembrane region" description="Helical" evidence="6">
    <location>
        <begin position="200"/>
        <end position="222"/>
    </location>
</feature>
<evidence type="ECO:0000256" key="3">
    <source>
        <dbReference type="ARBA" id="ARBA00022989"/>
    </source>
</evidence>
<dbReference type="EMBL" id="ML995501">
    <property type="protein sequence ID" value="KAF2137649.1"/>
    <property type="molecule type" value="Genomic_DNA"/>
</dbReference>
<dbReference type="Gene3D" id="1.20.1540.10">
    <property type="entry name" value="Rhomboid-like"/>
    <property type="match status" value="1"/>
</dbReference>
<reference evidence="7" key="1">
    <citation type="journal article" date="2020" name="Stud. Mycol.">
        <title>101 Dothideomycetes genomes: a test case for predicting lifestyles and emergence of pathogens.</title>
        <authorList>
            <person name="Haridas S."/>
            <person name="Albert R."/>
            <person name="Binder M."/>
            <person name="Bloem J."/>
            <person name="Labutti K."/>
            <person name="Salamov A."/>
            <person name="Andreopoulos B."/>
            <person name="Baker S."/>
            <person name="Barry K."/>
            <person name="Bills G."/>
            <person name="Bluhm B."/>
            <person name="Cannon C."/>
            <person name="Castanera R."/>
            <person name="Culley D."/>
            <person name="Daum C."/>
            <person name="Ezra D."/>
            <person name="Gonzalez J."/>
            <person name="Henrissat B."/>
            <person name="Kuo A."/>
            <person name="Liang C."/>
            <person name="Lipzen A."/>
            <person name="Lutzoni F."/>
            <person name="Magnuson J."/>
            <person name="Mondo S."/>
            <person name="Nolan M."/>
            <person name="Ohm R."/>
            <person name="Pangilinan J."/>
            <person name="Park H.-J."/>
            <person name="Ramirez L."/>
            <person name="Alfaro M."/>
            <person name="Sun H."/>
            <person name="Tritt A."/>
            <person name="Yoshinaga Y."/>
            <person name="Zwiers L.-H."/>
            <person name="Turgeon B."/>
            <person name="Goodwin S."/>
            <person name="Spatafora J."/>
            <person name="Crous P."/>
            <person name="Grigoriev I."/>
        </authorList>
    </citation>
    <scope>NUCLEOTIDE SEQUENCE</scope>
    <source>
        <strain evidence="7">CBS 121167</strain>
    </source>
</reference>
<dbReference type="AlphaFoldDB" id="A0A6A6B0E0"/>
<evidence type="ECO:0008006" key="9">
    <source>
        <dbReference type="Google" id="ProtNLM"/>
    </source>
</evidence>
<feature type="region of interest" description="Disordered" evidence="5">
    <location>
        <begin position="286"/>
        <end position="316"/>
    </location>
</feature>
<feature type="compositionally biased region" description="Low complexity" evidence="5">
    <location>
        <begin position="288"/>
        <end position="302"/>
    </location>
</feature>
<dbReference type="GO" id="GO:0004252">
    <property type="term" value="F:serine-type endopeptidase activity"/>
    <property type="evidence" value="ECO:0007669"/>
    <property type="project" value="TreeGrafter"/>
</dbReference>
<keyword evidence="8" id="KW-1185">Reference proteome</keyword>
<evidence type="ECO:0000256" key="6">
    <source>
        <dbReference type="SAM" id="Phobius"/>
    </source>
</evidence>
<evidence type="ECO:0000256" key="4">
    <source>
        <dbReference type="ARBA" id="ARBA00023136"/>
    </source>
</evidence>
<feature type="compositionally biased region" description="Gly residues" evidence="5">
    <location>
        <begin position="260"/>
        <end position="271"/>
    </location>
</feature>
<feature type="compositionally biased region" description="Low complexity" evidence="5">
    <location>
        <begin position="157"/>
        <end position="169"/>
    </location>
</feature>
<evidence type="ECO:0000313" key="8">
    <source>
        <dbReference type="Proteomes" id="UP000799438"/>
    </source>
</evidence>
<dbReference type="GeneID" id="54294932"/>
<sequence length="339" mass="35391">MLTSGFTNTPVTKLLVAYTVITAFVASVVDVQYLLYVKIVPHLWEYGQWWRILTWQQFCFANSTEVLFAAMTFYQLRVIERMWGSRKFASFIVSTLPYTTLLPPLLLALIVRPLTFNHANYLPAGPTPLLFALLAQFHAAVPHTYKYRLASSAPRANTTTNNNSSSSSSGSGGGSGNAGTGTTTLLLTSKTLSYLLPAQLALSALPGSLLSAAIGWAVGYAWRNDMLPLGSSTWRVPGWVVGEASAPNTTTTSSSSRGGAATGVGDAGAGAGRQEFDTLRRRMEREAAAGTGTGTSSAVADAGAGGGAGAGGRGGVDAEARRRGTLGGLLAGQFGGVRG</sequence>
<comment type="subcellular location">
    <subcellularLocation>
        <location evidence="1">Membrane</location>
        <topology evidence="1">Multi-pass membrane protein</topology>
    </subcellularLocation>
</comment>
<dbReference type="Proteomes" id="UP000799438">
    <property type="component" value="Unassembled WGS sequence"/>
</dbReference>
<dbReference type="GO" id="GO:0016020">
    <property type="term" value="C:membrane"/>
    <property type="evidence" value="ECO:0007669"/>
    <property type="project" value="UniProtKB-SubCell"/>
</dbReference>